<dbReference type="EMBL" id="WFKK01000012">
    <property type="protein sequence ID" value="KAB7889573.1"/>
    <property type="molecule type" value="Genomic_DNA"/>
</dbReference>
<protein>
    <recommendedName>
        <fullName evidence="3">Antirestriction protein ArdA</fullName>
    </recommendedName>
</protein>
<dbReference type="AlphaFoldDB" id="A0A6L4WV87"/>
<dbReference type="Pfam" id="PF07275">
    <property type="entry name" value="ArdA"/>
    <property type="match status" value="1"/>
</dbReference>
<accession>A0A6L4WV87</accession>
<dbReference type="InterPro" id="IPR009899">
    <property type="entry name" value="ArdA"/>
</dbReference>
<proteinExistence type="predicted"/>
<organism evidence="1 2">
    <name type="scientific">Poseidonibacter ostreae</name>
    <dbReference type="NCBI Taxonomy" id="2654171"/>
    <lineage>
        <taxon>Bacteria</taxon>
        <taxon>Pseudomonadati</taxon>
        <taxon>Campylobacterota</taxon>
        <taxon>Epsilonproteobacteria</taxon>
        <taxon>Campylobacterales</taxon>
        <taxon>Arcobacteraceae</taxon>
        <taxon>Poseidonibacter</taxon>
    </lineage>
</organism>
<evidence type="ECO:0000313" key="1">
    <source>
        <dbReference type="EMBL" id="KAB7889573.1"/>
    </source>
</evidence>
<dbReference type="InterPro" id="IPR041895">
    <property type="entry name" value="ArdA_dom1"/>
</dbReference>
<dbReference type="InterPro" id="IPR041893">
    <property type="entry name" value="ArdA_dom3"/>
</dbReference>
<reference evidence="1 2" key="1">
    <citation type="submission" date="2019-10" db="EMBL/GenBank/DDBJ databases">
        <title>Poseidonibacter ostreae sp. nov., isolated from the gut of the Ostrea denselamellosa.</title>
        <authorList>
            <person name="Choi A."/>
        </authorList>
    </citation>
    <scope>NUCLEOTIDE SEQUENCE [LARGE SCALE GENOMIC DNA]</scope>
    <source>
        <strain evidence="1 2">SJOD-M-33</strain>
    </source>
</reference>
<sequence>MELKVYITDLAAYNQSYLIGEWVSLPMDAEELESKVQEILKKGSDACGFDEVHEEYFITDYEFENEKLFEVSEYSNLTELNEKCEECQDIDEDDQKKLSYLIDNVGFDFADALEKYEEVTIYENTTLEEVVEEYIENTINLDDLPAIIAQNIDYKSIAYDFEISGEYERIDSDIYYFVN</sequence>
<gene>
    <name evidence="1" type="ORF">GBG19_05820</name>
</gene>
<dbReference type="RefSeq" id="WP_152279737.1">
    <property type="nucleotide sequence ID" value="NZ_WFKK01000012.1"/>
</dbReference>
<dbReference type="Proteomes" id="UP000472839">
    <property type="component" value="Unassembled WGS sequence"/>
</dbReference>
<evidence type="ECO:0008006" key="3">
    <source>
        <dbReference type="Google" id="ProtNLM"/>
    </source>
</evidence>
<dbReference type="Gene3D" id="1.10.10.1190">
    <property type="entry name" value="Antirestriction protein ArdA, domain 3"/>
    <property type="match status" value="1"/>
</dbReference>
<evidence type="ECO:0000313" key="2">
    <source>
        <dbReference type="Proteomes" id="UP000472839"/>
    </source>
</evidence>
<name>A0A6L4WV87_9BACT</name>
<dbReference type="Gene3D" id="3.10.20.480">
    <property type="entry name" value="Antirestriction protein ArdA, domain 1"/>
    <property type="match status" value="1"/>
</dbReference>
<comment type="caution">
    <text evidence="1">The sequence shown here is derived from an EMBL/GenBank/DDBJ whole genome shotgun (WGS) entry which is preliminary data.</text>
</comment>